<dbReference type="GO" id="GO:0009403">
    <property type="term" value="P:toxin biosynthetic process"/>
    <property type="evidence" value="ECO:0007669"/>
    <property type="project" value="InterPro"/>
</dbReference>
<dbReference type="AlphaFoldDB" id="A0A1J5Q8K8"/>
<dbReference type="InterPro" id="IPR052719">
    <property type="entry name" value="CvpA-like"/>
</dbReference>
<feature type="transmembrane region" description="Helical" evidence="5">
    <location>
        <begin position="64"/>
        <end position="85"/>
    </location>
</feature>
<reference evidence="6" key="1">
    <citation type="submission" date="2016-10" db="EMBL/GenBank/DDBJ databases">
        <title>Sequence of Gallionella enrichment culture.</title>
        <authorList>
            <person name="Poehlein A."/>
            <person name="Muehling M."/>
            <person name="Daniel R."/>
        </authorList>
    </citation>
    <scope>NUCLEOTIDE SEQUENCE</scope>
</reference>
<sequence>MSALDWIFTAVLLLSILLGAWRGLVYEVLSLMNWVAAFFLARWFGADVSHYLPMSGAGESVRFAAGFVLVFIAAVVLGGLIAVTIKKLTAAVGLAPVDRVLGAAFGLMRGVLLLLLATTVVAMTALKDYPAWQQSAGVRLSGAVLKALKPVLPGDLVRFVPV</sequence>
<dbReference type="Pfam" id="PF02674">
    <property type="entry name" value="Colicin_V"/>
    <property type="match status" value="1"/>
</dbReference>
<protein>
    <submittedName>
        <fullName evidence="6">Colicin V production protein</fullName>
    </submittedName>
</protein>
<dbReference type="PANTHER" id="PTHR36926">
    <property type="entry name" value="COLICIN V PRODUCTION PROTEIN"/>
    <property type="match status" value="1"/>
</dbReference>
<gene>
    <name evidence="6" type="primary">cvpA_10</name>
    <name evidence="6" type="ORF">GALL_387430</name>
</gene>
<evidence type="ECO:0000256" key="3">
    <source>
        <dbReference type="ARBA" id="ARBA00022989"/>
    </source>
</evidence>
<name>A0A1J5Q8K8_9ZZZZ</name>
<dbReference type="EMBL" id="MLJW01001200">
    <property type="protein sequence ID" value="OIQ79522.1"/>
    <property type="molecule type" value="Genomic_DNA"/>
</dbReference>
<proteinExistence type="predicted"/>
<feature type="transmembrane region" description="Helical" evidence="5">
    <location>
        <begin position="32"/>
        <end position="52"/>
    </location>
</feature>
<dbReference type="InterPro" id="IPR003825">
    <property type="entry name" value="Colicin-V_CvpA"/>
</dbReference>
<evidence type="ECO:0000256" key="1">
    <source>
        <dbReference type="ARBA" id="ARBA00004141"/>
    </source>
</evidence>
<keyword evidence="4 5" id="KW-0472">Membrane</keyword>
<dbReference type="GO" id="GO:0016020">
    <property type="term" value="C:membrane"/>
    <property type="evidence" value="ECO:0007669"/>
    <property type="project" value="UniProtKB-SubCell"/>
</dbReference>
<comment type="subcellular location">
    <subcellularLocation>
        <location evidence="1">Membrane</location>
        <topology evidence="1">Multi-pass membrane protein</topology>
    </subcellularLocation>
</comment>
<keyword evidence="2 5" id="KW-0812">Transmembrane</keyword>
<evidence type="ECO:0000256" key="5">
    <source>
        <dbReference type="SAM" id="Phobius"/>
    </source>
</evidence>
<keyword evidence="3 5" id="KW-1133">Transmembrane helix</keyword>
<dbReference type="PANTHER" id="PTHR36926:SF1">
    <property type="entry name" value="COLICIN V PRODUCTION PROTEIN"/>
    <property type="match status" value="1"/>
</dbReference>
<organism evidence="6">
    <name type="scientific">mine drainage metagenome</name>
    <dbReference type="NCBI Taxonomy" id="410659"/>
    <lineage>
        <taxon>unclassified sequences</taxon>
        <taxon>metagenomes</taxon>
        <taxon>ecological metagenomes</taxon>
    </lineage>
</organism>
<comment type="caution">
    <text evidence="6">The sequence shown here is derived from an EMBL/GenBank/DDBJ whole genome shotgun (WGS) entry which is preliminary data.</text>
</comment>
<evidence type="ECO:0000256" key="4">
    <source>
        <dbReference type="ARBA" id="ARBA00023136"/>
    </source>
</evidence>
<feature type="transmembrane region" description="Helical" evidence="5">
    <location>
        <begin position="105"/>
        <end position="126"/>
    </location>
</feature>
<evidence type="ECO:0000256" key="2">
    <source>
        <dbReference type="ARBA" id="ARBA00022692"/>
    </source>
</evidence>
<accession>A0A1J5Q8K8</accession>
<evidence type="ECO:0000313" key="6">
    <source>
        <dbReference type="EMBL" id="OIQ79522.1"/>
    </source>
</evidence>